<gene>
    <name evidence="3" type="ORF">SYNPS1DRAFT_17386</name>
</gene>
<evidence type="ECO:0000256" key="1">
    <source>
        <dbReference type="ARBA" id="ARBA00022553"/>
    </source>
</evidence>
<dbReference type="OrthoDB" id="278430at2759"/>
<dbReference type="PROSITE" id="PS51061">
    <property type="entry name" value="R3H"/>
    <property type="match status" value="1"/>
</dbReference>
<evidence type="ECO:0000313" key="3">
    <source>
        <dbReference type="EMBL" id="RKP24315.1"/>
    </source>
</evidence>
<dbReference type="Gene3D" id="3.30.1370.50">
    <property type="entry name" value="R3H-like domain"/>
    <property type="match status" value="1"/>
</dbReference>
<dbReference type="GO" id="GO:0003676">
    <property type="term" value="F:nucleic acid binding"/>
    <property type="evidence" value="ECO:0007669"/>
    <property type="project" value="UniProtKB-UniRule"/>
</dbReference>
<dbReference type="InterPro" id="IPR051937">
    <property type="entry name" value="R3H_domain_containing"/>
</dbReference>
<dbReference type="Proteomes" id="UP000278143">
    <property type="component" value="Unassembled WGS sequence"/>
</dbReference>
<feature type="domain" description="R3H" evidence="2">
    <location>
        <begin position="15"/>
        <end position="78"/>
    </location>
</feature>
<dbReference type="InterPro" id="IPR001374">
    <property type="entry name" value="R3H_dom"/>
</dbReference>
<dbReference type="SUPFAM" id="SSF82708">
    <property type="entry name" value="R3H domain"/>
    <property type="match status" value="1"/>
</dbReference>
<dbReference type="Pfam" id="PF01424">
    <property type="entry name" value="R3H"/>
    <property type="match status" value="1"/>
</dbReference>
<dbReference type="EMBL" id="KZ990308">
    <property type="protein sequence ID" value="RKP24315.1"/>
    <property type="molecule type" value="Genomic_DNA"/>
</dbReference>
<keyword evidence="4" id="KW-1185">Reference proteome</keyword>
<dbReference type="InterPro" id="IPR036867">
    <property type="entry name" value="R3H_dom_sf"/>
</dbReference>
<dbReference type="PANTHER" id="PTHR15672:SF8">
    <property type="entry name" value="PROTEIN ENCORE"/>
    <property type="match status" value="1"/>
</dbReference>
<dbReference type="PANTHER" id="PTHR15672">
    <property type="entry name" value="CAMP-REGULATED PHOSPHOPROTEIN 21 RELATED R3H DOMAIN CONTAINING PROTEIN"/>
    <property type="match status" value="1"/>
</dbReference>
<sequence>MDAFLLTALSNPRDRIFLLKLDKDMEQFIQDTSRTRLEFPPLNSYQRLIIHKVAAYFNLEHSVESNKKSVVILTKCAESAM</sequence>
<evidence type="ECO:0000313" key="4">
    <source>
        <dbReference type="Proteomes" id="UP000278143"/>
    </source>
</evidence>
<accession>A0A4P9YWS8</accession>
<dbReference type="CDD" id="cd02642">
    <property type="entry name" value="R3H_encore_like"/>
    <property type="match status" value="1"/>
</dbReference>
<protein>
    <submittedName>
        <fullName evidence="3">Single-stranded nucleic acid binding R3H</fullName>
    </submittedName>
</protein>
<dbReference type="AlphaFoldDB" id="A0A4P9YWS8"/>
<name>A0A4P9YWS8_9FUNG</name>
<dbReference type="SMART" id="SM00393">
    <property type="entry name" value="R3H"/>
    <property type="match status" value="1"/>
</dbReference>
<evidence type="ECO:0000259" key="2">
    <source>
        <dbReference type="PROSITE" id="PS51061"/>
    </source>
</evidence>
<reference evidence="4" key="1">
    <citation type="journal article" date="2018" name="Nat. Microbiol.">
        <title>Leveraging single-cell genomics to expand the fungal tree of life.</title>
        <authorList>
            <person name="Ahrendt S.R."/>
            <person name="Quandt C.A."/>
            <person name="Ciobanu D."/>
            <person name="Clum A."/>
            <person name="Salamov A."/>
            <person name="Andreopoulos B."/>
            <person name="Cheng J.F."/>
            <person name="Woyke T."/>
            <person name="Pelin A."/>
            <person name="Henrissat B."/>
            <person name="Reynolds N.K."/>
            <person name="Benny G.L."/>
            <person name="Smith M.E."/>
            <person name="James T.Y."/>
            <person name="Grigoriev I.V."/>
        </authorList>
    </citation>
    <scope>NUCLEOTIDE SEQUENCE [LARGE SCALE GENOMIC DNA]</scope>
    <source>
        <strain evidence="4">Benny S71-1</strain>
    </source>
</reference>
<proteinExistence type="predicted"/>
<keyword evidence="1" id="KW-0597">Phosphoprotein</keyword>
<organism evidence="3 4">
    <name type="scientific">Syncephalis pseudoplumigaleata</name>
    <dbReference type="NCBI Taxonomy" id="1712513"/>
    <lineage>
        <taxon>Eukaryota</taxon>
        <taxon>Fungi</taxon>
        <taxon>Fungi incertae sedis</taxon>
        <taxon>Zoopagomycota</taxon>
        <taxon>Zoopagomycotina</taxon>
        <taxon>Zoopagomycetes</taxon>
        <taxon>Zoopagales</taxon>
        <taxon>Piptocephalidaceae</taxon>
        <taxon>Syncephalis</taxon>
    </lineage>
</organism>